<evidence type="ECO:0000256" key="12">
    <source>
        <dbReference type="ARBA" id="ARBA00023136"/>
    </source>
</evidence>
<organism evidence="16 17">
    <name type="scientific">Roridomyces roridus</name>
    <dbReference type="NCBI Taxonomy" id="1738132"/>
    <lineage>
        <taxon>Eukaryota</taxon>
        <taxon>Fungi</taxon>
        <taxon>Dikarya</taxon>
        <taxon>Basidiomycota</taxon>
        <taxon>Agaricomycotina</taxon>
        <taxon>Agaricomycetes</taxon>
        <taxon>Agaricomycetidae</taxon>
        <taxon>Agaricales</taxon>
        <taxon>Marasmiineae</taxon>
        <taxon>Mycenaceae</taxon>
        <taxon>Roridomyces</taxon>
    </lineage>
</organism>
<evidence type="ECO:0000313" key="16">
    <source>
        <dbReference type="EMBL" id="KAJ7650630.1"/>
    </source>
</evidence>
<keyword evidence="9 14" id="KW-0560">Oxidoreductase</keyword>
<keyword evidence="6" id="KW-0812">Transmembrane</keyword>
<dbReference type="EMBL" id="JARKIF010000001">
    <property type="protein sequence ID" value="KAJ7650630.1"/>
    <property type="molecule type" value="Genomic_DNA"/>
</dbReference>
<dbReference type="GO" id="GO:0004497">
    <property type="term" value="F:monooxygenase activity"/>
    <property type="evidence" value="ECO:0007669"/>
    <property type="project" value="UniProtKB-KW"/>
</dbReference>
<keyword evidence="8" id="KW-1133">Transmembrane helix</keyword>
<evidence type="ECO:0000256" key="8">
    <source>
        <dbReference type="ARBA" id="ARBA00022989"/>
    </source>
</evidence>
<feature type="signal peptide" evidence="15">
    <location>
        <begin position="1"/>
        <end position="21"/>
    </location>
</feature>
<evidence type="ECO:0000256" key="15">
    <source>
        <dbReference type="SAM" id="SignalP"/>
    </source>
</evidence>
<dbReference type="PANTHER" id="PTHR24305:SF166">
    <property type="entry name" value="CYTOCHROME P450 12A4, MITOCHONDRIAL-RELATED"/>
    <property type="match status" value="1"/>
</dbReference>
<evidence type="ECO:0000256" key="1">
    <source>
        <dbReference type="ARBA" id="ARBA00001971"/>
    </source>
</evidence>
<dbReference type="AlphaFoldDB" id="A0AAD7CJR6"/>
<dbReference type="GO" id="GO:0005506">
    <property type="term" value="F:iron ion binding"/>
    <property type="evidence" value="ECO:0007669"/>
    <property type="project" value="InterPro"/>
</dbReference>
<dbReference type="InterPro" id="IPR001128">
    <property type="entry name" value="Cyt_P450"/>
</dbReference>
<keyword evidence="12" id="KW-0472">Membrane</keyword>
<evidence type="ECO:0000256" key="5">
    <source>
        <dbReference type="ARBA" id="ARBA00022617"/>
    </source>
</evidence>
<dbReference type="InterPro" id="IPR036396">
    <property type="entry name" value="Cyt_P450_sf"/>
</dbReference>
<keyword evidence="5 13" id="KW-0349">Heme</keyword>
<dbReference type="Pfam" id="PF00067">
    <property type="entry name" value="p450"/>
    <property type="match status" value="1"/>
</dbReference>
<feature type="chain" id="PRO_5042253750" evidence="15">
    <location>
        <begin position="22"/>
        <end position="490"/>
    </location>
</feature>
<comment type="cofactor">
    <cofactor evidence="1 13">
        <name>heme</name>
        <dbReference type="ChEBI" id="CHEBI:30413"/>
    </cofactor>
</comment>
<evidence type="ECO:0000256" key="4">
    <source>
        <dbReference type="ARBA" id="ARBA00010617"/>
    </source>
</evidence>
<name>A0AAD7CJR6_9AGAR</name>
<sequence>MAPSFFVFASIAILVWCLAHAGYNYFFSPLSKVPAPRTAHLGDYWLLWQGVRFNRCFTVDESFKTHGPIVRIASNKVAVNSIPNIQEVYRGHNYRKSDWYKGFTFDGLHNNFSTDDPKFHAFISKWSAPPFRKDNLVKGEPAARRILNQFTRRVKLSGPRLETVSLFRLLALDMMGAIVLGCDFRQVETGKTHPCVLDIDRFMIDKQLLPYLPGWAYWTLRCIPLQALRSVFESGPRFLKYAAALYDDAVEDESSERLNILSNLKNFVDPKTGESPPEKLVISQAAAFLFAGADTTTVSLAYIVWELARTPAVYATLRAALEAAIPDPDIIPGVQELRDIPYLAAVIKEGLRLWAPGQSVLERVVPAGGASHQGIYLPAGTVIAGQAYSSHRREDIFPDPLVFRPERWLKEIDGKQTLYEDPEMLAAYWPFGIGLRGCIGRPLAEMELHMIIATVVRRFKIKPAPGTNEKSMRSECTVYFFCSLTLYQTS</sequence>
<evidence type="ECO:0000256" key="11">
    <source>
        <dbReference type="ARBA" id="ARBA00023033"/>
    </source>
</evidence>
<accession>A0AAD7CJR6</accession>
<keyword evidence="17" id="KW-1185">Reference proteome</keyword>
<dbReference type="PROSITE" id="PS00086">
    <property type="entry name" value="CYTOCHROME_P450"/>
    <property type="match status" value="1"/>
</dbReference>
<evidence type="ECO:0000256" key="10">
    <source>
        <dbReference type="ARBA" id="ARBA00023004"/>
    </source>
</evidence>
<reference evidence="16" key="1">
    <citation type="submission" date="2023-03" db="EMBL/GenBank/DDBJ databases">
        <title>Massive genome expansion in bonnet fungi (Mycena s.s.) driven by repeated elements and novel gene families across ecological guilds.</title>
        <authorList>
            <consortium name="Lawrence Berkeley National Laboratory"/>
            <person name="Harder C.B."/>
            <person name="Miyauchi S."/>
            <person name="Viragh M."/>
            <person name="Kuo A."/>
            <person name="Thoen E."/>
            <person name="Andreopoulos B."/>
            <person name="Lu D."/>
            <person name="Skrede I."/>
            <person name="Drula E."/>
            <person name="Henrissat B."/>
            <person name="Morin E."/>
            <person name="Kohler A."/>
            <person name="Barry K."/>
            <person name="LaButti K."/>
            <person name="Morin E."/>
            <person name="Salamov A."/>
            <person name="Lipzen A."/>
            <person name="Mereny Z."/>
            <person name="Hegedus B."/>
            <person name="Baldrian P."/>
            <person name="Stursova M."/>
            <person name="Weitz H."/>
            <person name="Taylor A."/>
            <person name="Grigoriev I.V."/>
            <person name="Nagy L.G."/>
            <person name="Martin F."/>
            <person name="Kauserud H."/>
        </authorList>
    </citation>
    <scope>NUCLEOTIDE SEQUENCE</scope>
    <source>
        <strain evidence="16">9284</strain>
    </source>
</reference>
<dbReference type="InterPro" id="IPR017972">
    <property type="entry name" value="Cyt_P450_CS"/>
</dbReference>
<evidence type="ECO:0000256" key="3">
    <source>
        <dbReference type="ARBA" id="ARBA00004721"/>
    </source>
</evidence>
<dbReference type="PRINTS" id="PR00385">
    <property type="entry name" value="P450"/>
</dbReference>
<dbReference type="GO" id="GO:0016020">
    <property type="term" value="C:membrane"/>
    <property type="evidence" value="ECO:0007669"/>
    <property type="project" value="UniProtKB-SubCell"/>
</dbReference>
<dbReference type="Proteomes" id="UP001221142">
    <property type="component" value="Unassembled WGS sequence"/>
</dbReference>
<dbReference type="InterPro" id="IPR050121">
    <property type="entry name" value="Cytochrome_P450_monoxygenase"/>
</dbReference>
<keyword evidence="7 13" id="KW-0479">Metal-binding</keyword>
<dbReference type="PRINTS" id="PR00465">
    <property type="entry name" value="EP450IV"/>
</dbReference>
<evidence type="ECO:0000313" key="17">
    <source>
        <dbReference type="Proteomes" id="UP001221142"/>
    </source>
</evidence>
<evidence type="ECO:0000256" key="13">
    <source>
        <dbReference type="PIRSR" id="PIRSR602403-1"/>
    </source>
</evidence>
<dbReference type="Gene3D" id="1.10.630.10">
    <property type="entry name" value="Cytochrome P450"/>
    <property type="match status" value="1"/>
</dbReference>
<evidence type="ECO:0000256" key="6">
    <source>
        <dbReference type="ARBA" id="ARBA00022692"/>
    </source>
</evidence>
<evidence type="ECO:0000256" key="7">
    <source>
        <dbReference type="ARBA" id="ARBA00022723"/>
    </source>
</evidence>
<evidence type="ECO:0000256" key="14">
    <source>
        <dbReference type="RuleBase" id="RU000461"/>
    </source>
</evidence>
<comment type="caution">
    <text evidence="16">The sequence shown here is derived from an EMBL/GenBank/DDBJ whole genome shotgun (WGS) entry which is preliminary data.</text>
</comment>
<evidence type="ECO:0000256" key="9">
    <source>
        <dbReference type="ARBA" id="ARBA00023002"/>
    </source>
</evidence>
<keyword evidence="15" id="KW-0732">Signal</keyword>
<comment type="subcellular location">
    <subcellularLocation>
        <location evidence="2">Membrane</location>
    </subcellularLocation>
</comment>
<gene>
    <name evidence="16" type="ORF">FB45DRAFT_1018024</name>
</gene>
<dbReference type="GO" id="GO:0016705">
    <property type="term" value="F:oxidoreductase activity, acting on paired donors, with incorporation or reduction of molecular oxygen"/>
    <property type="evidence" value="ECO:0007669"/>
    <property type="project" value="InterPro"/>
</dbReference>
<dbReference type="InterPro" id="IPR002403">
    <property type="entry name" value="Cyt_P450_E_grp-IV"/>
</dbReference>
<keyword evidence="11 14" id="KW-0503">Monooxygenase</keyword>
<comment type="pathway">
    <text evidence="3">Secondary metabolite biosynthesis; terpenoid biosynthesis.</text>
</comment>
<proteinExistence type="inferred from homology"/>
<keyword evidence="10 13" id="KW-0408">Iron</keyword>
<comment type="similarity">
    <text evidence="4 14">Belongs to the cytochrome P450 family.</text>
</comment>
<protein>
    <submittedName>
        <fullName evidence="16">Cytochrome P450</fullName>
    </submittedName>
</protein>
<dbReference type="PANTHER" id="PTHR24305">
    <property type="entry name" value="CYTOCHROME P450"/>
    <property type="match status" value="1"/>
</dbReference>
<dbReference type="GO" id="GO:0020037">
    <property type="term" value="F:heme binding"/>
    <property type="evidence" value="ECO:0007669"/>
    <property type="project" value="InterPro"/>
</dbReference>
<evidence type="ECO:0000256" key="2">
    <source>
        <dbReference type="ARBA" id="ARBA00004370"/>
    </source>
</evidence>
<feature type="binding site" description="axial binding residue" evidence="13">
    <location>
        <position position="438"/>
    </location>
    <ligand>
        <name>heme</name>
        <dbReference type="ChEBI" id="CHEBI:30413"/>
    </ligand>
    <ligandPart>
        <name>Fe</name>
        <dbReference type="ChEBI" id="CHEBI:18248"/>
    </ligandPart>
</feature>
<dbReference type="SUPFAM" id="SSF48264">
    <property type="entry name" value="Cytochrome P450"/>
    <property type="match status" value="1"/>
</dbReference>